<dbReference type="HOGENOM" id="CLU_041661_1_0_0"/>
<keyword evidence="2" id="KW-1133">Transmembrane helix</keyword>
<keyword evidence="4" id="KW-1185">Reference proteome</keyword>
<evidence type="ECO:0008006" key="5">
    <source>
        <dbReference type="Google" id="ProtNLM"/>
    </source>
</evidence>
<dbReference type="SUPFAM" id="SSF54523">
    <property type="entry name" value="Pili subunits"/>
    <property type="match status" value="1"/>
</dbReference>
<dbReference type="InterPro" id="IPR012902">
    <property type="entry name" value="N_methyl_site"/>
</dbReference>
<dbReference type="InterPro" id="IPR000983">
    <property type="entry name" value="Bac_GSPG_pilin"/>
</dbReference>
<dbReference type="PRINTS" id="PR00813">
    <property type="entry name" value="BCTERIALGSPG"/>
</dbReference>
<keyword evidence="2" id="KW-0812">Transmembrane</keyword>
<proteinExistence type="predicted"/>
<dbReference type="PANTHER" id="PTHR30093">
    <property type="entry name" value="GENERAL SECRETION PATHWAY PROTEIN G"/>
    <property type="match status" value="1"/>
</dbReference>
<dbReference type="STRING" id="661478.OP10G_4236"/>
<gene>
    <name evidence="3" type="ORF">OP10G_4236</name>
</gene>
<accession>A0A068NYX9</accession>
<dbReference type="GO" id="GO:0015627">
    <property type="term" value="C:type II protein secretion system complex"/>
    <property type="evidence" value="ECO:0007669"/>
    <property type="project" value="InterPro"/>
</dbReference>
<dbReference type="OrthoDB" id="10020719at2"/>
<dbReference type="InterPro" id="IPR045584">
    <property type="entry name" value="Pilin-like"/>
</dbReference>
<dbReference type="RefSeq" id="WP_025228503.1">
    <property type="nucleotide sequence ID" value="NZ_CP007139.1"/>
</dbReference>
<dbReference type="KEGG" id="fgi:OP10G_4236"/>
<evidence type="ECO:0000256" key="2">
    <source>
        <dbReference type="SAM" id="Phobius"/>
    </source>
</evidence>
<dbReference type="NCBIfam" id="TIGR02532">
    <property type="entry name" value="IV_pilin_GFxxxE"/>
    <property type="match status" value="1"/>
</dbReference>
<keyword evidence="1" id="KW-0488">Methylation</keyword>
<evidence type="ECO:0000256" key="1">
    <source>
        <dbReference type="ARBA" id="ARBA00022481"/>
    </source>
</evidence>
<dbReference type="Proteomes" id="UP000027982">
    <property type="component" value="Chromosome"/>
</dbReference>
<evidence type="ECO:0000313" key="4">
    <source>
        <dbReference type="Proteomes" id="UP000027982"/>
    </source>
</evidence>
<dbReference type="eggNOG" id="COG2165">
    <property type="taxonomic scope" value="Bacteria"/>
</dbReference>
<organism evidence="3 4">
    <name type="scientific">Fimbriimonas ginsengisoli Gsoil 348</name>
    <dbReference type="NCBI Taxonomy" id="661478"/>
    <lineage>
        <taxon>Bacteria</taxon>
        <taxon>Bacillati</taxon>
        <taxon>Armatimonadota</taxon>
        <taxon>Fimbriimonadia</taxon>
        <taxon>Fimbriimonadales</taxon>
        <taxon>Fimbriimonadaceae</taxon>
        <taxon>Fimbriimonas</taxon>
    </lineage>
</organism>
<reference evidence="3 4" key="1">
    <citation type="journal article" date="2014" name="PLoS ONE">
        <title>The first complete genome sequence of the class fimbriimonadia in the phylum armatimonadetes.</title>
        <authorList>
            <person name="Hu Z.Y."/>
            <person name="Wang Y.Z."/>
            <person name="Im W.T."/>
            <person name="Wang S.Y."/>
            <person name="Zhao G.P."/>
            <person name="Zheng H.J."/>
            <person name="Quan Z.X."/>
        </authorList>
    </citation>
    <scope>NUCLEOTIDE SEQUENCE [LARGE SCALE GENOMIC DNA]</scope>
    <source>
        <strain evidence="3">Gsoil 348</strain>
    </source>
</reference>
<dbReference type="Pfam" id="PF07963">
    <property type="entry name" value="N_methyl"/>
    <property type="match status" value="1"/>
</dbReference>
<feature type="transmembrane region" description="Helical" evidence="2">
    <location>
        <begin position="12"/>
        <end position="38"/>
    </location>
</feature>
<sequence length="282" mass="30729">MNFIRPFARRSSGFTLIELLVVIAIIAILAAILFPVFAQAKAAAKKTSCLSDTKQLITSELMYMGDNDDQIQELYPGGCTNNAGNVAPYTWMGTLQPYIKNIDIFNCPAASNRMTKLDFAARITVPIGMNSYLGYYFNYYDYFVVGGAGACPSAGEGDPHPRPVSGSVVEYAAETVLNADAWNNNSKTGTTPRPAYIDPGYGLGRRYGISDRHDGRTNVNLLDGHAKNFKAFSLLNQMAISSSGNEYVIMTNYNAAKVIWDVDAPNPHTKPGLYPSDCCTNP</sequence>
<dbReference type="Gene3D" id="3.30.700.10">
    <property type="entry name" value="Glycoprotein, Type 4 Pilin"/>
    <property type="match status" value="1"/>
</dbReference>
<dbReference type="EMBL" id="CP007139">
    <property type="protein sequence ID" value="AIE87604.1"/>
    <property type="molecule type" value="Genomic_DNA"/>
</dbReference>
<dbReference type="AlphaFoldDB" id="A0A068NYX9"/>
<name>A0A068NYX9_FIMGI</name>
<keyword evidence="2" id="KW-0472">Membrane</keyword>
<protein>
    <recommendedName>
        <fullName evidence="5">Prepilin-type N-terminal cleavage/methylation domain-containing protein</fullName>
    </recommendedName>
</protein>
<dbReference type="PROSITE" id="PS00409">
    <property type="entry name" value="PROKAR_NTER_METHYL"/>
    <property type="match status" value="1"/>
</dbReference>
<evidence type="ECO:0000313" key="3">
    <source>
        <dbReference type="EMBL" id="AIE87604.1"/>
    </source>
</evidence>
<dbReference type="GO" id="GO:0015628">
    <property type="term" value="P:protein secretion by the type II secretion system"/>
    <property type="evidence" value="ECO:0007669"/>
    <property type="project" value="InterPro"/>
</dbReference>